<accession>A0A8D0BMA1</accession>
<reference evidence="18" key="1">
    <citation type="submission" date="2025-08" db="UniProtKB">
        <authorList>
            <consortium name="Ensembl"/>
        </authorList>
    </citation>
    <scope>IDENTIFICATION</scope>
</reference>
<evidence type="ECO:0000256" key="16">
    <source>
        <dbReference type="PROSITE-ProRule" id="PRU00282"/>
    </source>
</evidence>
<dbReference type="Gene3D" id="1.50.40.10">
    <property type="entry name" value="Mitochondrial carrier domain"/>
    <property type="match status" value="1"/>
</dbReference>
<dbReference type="GO" id="GO:0005315">
    <property type="term" value="F:phosphate transmembrane transporter activity"/>
    <property type="evidence" value="ECO:0007669"/>
    <property type="project" value="InterPro"/>
</dbReference>
<dbReference type="GO" id="GO:0005743">
    <property type="term" value="C:mitochondrial inner membrane"/>
    <property type="evidence" value="ECO:0007669"/>
    <property type="project" value="UniProtKB-SubCell"/>
</dbReference>
<dbReference type="InterPro" id="IPR023395">
    <property type="entry name" value="MCP_dom_sf"/>
</dbReference>
<evidence type="ECO:0000256" key="11">
    <source>
        <dbReference type="ARBA" id="ARBA00024242"/>
    </source>
</evidence>
<dbReference type="GeneTree" id="ENSGT00390000008708"/>
<evidence type="ECO:0000256" key="9">
    <source>
        <dbReference type="ARBA" id="ARBA00023136"/>
    </source>
</evidence>
<dbReference type="Proteomes" id="UP000694421">
    <property type="component" value="Unplaced"/>
</dbReference>
<protein>
    <recommendedName>
        <fullName evidence="11">Solute carrier family 25 member 3</fullName>
    </recommendedName>
    <alternativeName>
        <fullName evidence="13">Phosphate carrier protein, mitochondrial</fullName>
    </alternativeName>
    <alternativeName>
        <fullName evidence="12">Phosphate transport protein</fullName>
    </alternativeName>
</protein>
<dbReference type="InterPro" id="IPR044677">
    <property type="entry name" value="SLC25A3/Pic2/Mir1-like"/>
</dbReference>
<evidence type="ECO:0000256" key="6">
    <source>
        <dbReference type="ARBA" id="ARBA00022792"/>
    </source>
</evidence>
<dbReference type="PANTHER" id="PTHR45671:SF10">
    <property type="entry name" value="SOLUTE CARRIER FAMILY 25 MEMBER 3"/>
    <property type="match status" value="1"/>
</dbReference>
<keyword evidence="8" id="KW-0496">Mitochondrion</keyword>
<keyword evidence="5" id="KW-0677">Repeat</keyword>
<reference evidence="18" key="2">
    <citation type="submission" date="2025-09" db="UniProtKB">
        <authorList>
            <consortium name="Ensembl"/>
        </authorList>
    </citation>
    <scope>IDENTIFICATION</scope>
</reference>
<evidence type="ECO:0000256" key="10">
    <source>
        <dbReference type="ARBA" id="ARBA00024212"/>
    </source>
</evidence>
<dbReference type="Ensembl" id="ENSSMRT00000007198.1">
    <property type="protein sequence ID" value="ENSSMRP00000006148.1"/>
    <property type="gene ID" value="ENSSMRG00000004954.1"/>
</dbReference>
<keyword evidence="7" id="KW-1133">Transmembrane helix</keyword>
<evidence type="ECO:0000313" key="19">
    <source>
        <dbReference type="Proteomes" id="UP000694421"/>
    </source>
</evidence>
<evidence type="ECO:0000256" key="13">
    <source>
        <dbReference type="ARBA" id="ARBA00035382"/>
    </source>
</evidence>
<dbReference type="Pfam" id="PF00153">
    <property type="entry name" value="Mito_carr"/>
    <property type="match status" value="1"/>
</dbReference>
<keyword evidence="19" id="KW-1185">Reference proteome</keyword>
<proteinExistence type="inferred from homology"/>
<evidence type="ECO:0000256" key="5">
    <source>
        <dbReference type="ARBA" id="ARBA00022737"/>
    </source>
</evidence>
<comment type="similarity">
    <text evidence="2 17">Belongs to the mitochondrial carrier (TC 2.A.29) family.</text>
</comment>
<evidence type="ECO:0000256" key="4">
    <source>
        <dbReference type="ARBA" id="ARBA00022692"/>
    </source>
</evidence>
<keyword evidence="9 16" id="KW-0472">Membrane</keyword>
<comment type="subcellular location">
    <subcellularLocation>
        <location evidence="1">Mitochondrion inner membrane</location>
        <topology evidence="1">Multi-pass membrane protein</topology>
    </subcellularLocation>
</comment>
<sequence length="149" mass="16303">MFSSIVPLTRLNPFHAPQLQLQPESLTLRKRSLAAASAEEEYSCEYGSLKFYALCGFGGVLSCGLIHTAVVPLDLVKCHIQVDPQTYKSIFNGFSVTLKEDGVHGLGKGWAPTIIGYSMQGSTNLVFMKSSKSYMEANIQKQSSLLLHS</sequence>
<dbReference type="GO" id="GO:1990547">
    <property type="term" value="P:mitochondrial phosphate ion transmembrane transport"/>
    <property type="evidence" value="ECO:0007669"/>
    <property type="project" value="InterPro"/>
</dbReference>
<evidence type="ECO:0000256" key="14">
    <source>
        <dbReference type="ARBA" id="ARBA00045773"/>
    </source>
</evidence>
<dbReference type="PROSITE" id="PS50920">
    <property type="entry name" value="SOLCAR"/>
    <property type="match status" value="1"/>
</dbReference>
<dbReference type="AlphaFoldDB" id="A0A8D0BMA1"/>
<organism evidence="18 19">
    <name type="scientific">Salvator merianae</name>
    <name type="common">Argentine black and white tegu</name>
    <name type="synonym">Tupinambis merianae</name>
    <dbReference type="NCBI Taxonomy" id="96440"/>
    <lineage>
        <taxon>Eukaryota</taxon>
        <taxon>Metazoa</taxon>
        <taxon>Chordata</taxon>
        <taxon>Craniata</taxon>
        <taxon>Vertebrata</taxon>
        <taxon>Euteleostomi</taxon>
        <taxon>Lepidosauria</taxon>
        <taxon>Squamata</taxon>
        <taxon>Bifurcata</taxon>
        <taxon>Unidentata</taxon>
        <taxon>Episquamata</taxon>
        <taxon>Laterata</taxon>
        <taxon>Teiioidea</taxon>
        <taxon>Teiidae</taxon>
        <taxon>Salvator</taxon>
    </lineage>
</organism>
<evidence type="ECO:0000256" key="7">
    <source>
        <dbReference type="ARBA" id="ARBA00022989"/>
    </source>
</evidence>
<dbReference type="SUPFAM" id="SSF103506">
    <property type="entry name" value="Mitochondrial carrier"/>
    <property type="match status" value="1"/>
</dbReference>
<evidence type="ECO:0000313" key="18">
    <source>
        <dbReference type="Ensembl" id="ENSSMRP00000006148.1"/>
    </source>
</evidence>
<comment type="function">
    <text evidence="14">Inorganic ion transporter that transports phosphate or copper ions across the mitochondrial inner membrane into the matrix compartment. Mediates proton-coupled symport of phosphate ions necessary for mitochondrial oxidative phosphorylation of ADP to ATP. Transports copper ions probably in the form of anionic copper(I) complexes to maintain mitochondrial matrix copper pool and to supply copper for cytochrome C oxidase complex assembly. May also play a role in regulation of the mitochondrial permeability transition pore (mPTP).</text>
</comment>
<keyword evidence="4 16" id="KW-0812">Transmembrane</keyword>
<name>A0A8D0BMA1_SALMN</name>
<evidence type="ECO:0000256" key="2">
    <source>
        <dbReference type="ARBA" id="ARBA00006375"/>
    </source>
</evidence>
<comment type="catalytic activity">
    <reaction evidence="15">
        <text>phosphate(in) + H(+)(in) = phosphate(out) + H(+)(out)</text>
        <dbReference type="Rhea" id="RHEA:29939"/>
        <dbReference type="ChEBI" id="CHEBI:15378"/>
        <dbReference type="ChEBI" id="CHEBI:43474"/>
    </reaction>
    <physiologicalReaction direction="right-to-left" evidence="15">
        <dbReference type="Rhea" id="RHEA:29941"/>
    </physiologicalReaction>
</comment>
<evidence type="ECO:0000256" key="3">
    <source>
        <dbReference type="ARBA" id="ARBA00022448"/>
    </source>
</evidence>
<evidence type="ECO:0000256" key="1">
    <source>
        <dbReference type="ARBA" id="ARBA00004448"/>
    </source>
</evidence>
<feature type="repeat" description="Solcar" evidence="16">
    <location>
        <begin position="50"/>
        <end position="134"/>
    </location>
</feature>
<comment type="subunit">
    <text evidence="10">Interacts with PPIF; the interaction is impaired by CsA.</text>
</comment>
<dbReference type="PANTHER" id="PTHR45671">
    <property type="entry name" value="SOLUTE CARRIER FAMILY 25 (MITOCHONDRIAL CARRIER PHOSPHATE CARRIER), MEMBER 3, LIKE-RELATED-RELATED"/>
    <property type="match status" value="1"/>
</dbReference>
<evidence type="ECO:0000256" key="8">
    <source>
        <dbReference type="ARBA" id="ARBA00023128"/>
    </source>
</evidence>
<evidence type="ECO:0000256" key="15">
    <source>
        <dbReference type="ARBA" id="ARBA00049011"/>
    </source>
</evidence>
<dbReference type="OMA" id="EEYGCEY"/>
<dbReference type="InterPro" id="IPR018108">
    <property type="entry name" value="MCP_transmembrane"/>
</dbReference>
<evidence type="ECO:0000256" key="12">
    <source>
        <dbReference type="ARBA" id="ARBA00031327"/>
    </source>
</evidence>
<keyword evidence="3 17" id="KW-0813">Transport</keyword>
<keyword evidence="6" id="KW-0999">Mitochondrion inner membrane</keyword>
<evidence type="ECO:0000256" key="17">
    <source>
        <dbReference type="RuleBase" id="RU000488"/>
    </source>
</evidence>